<accession>A0A8H3TV39</accession>
<feature type="region of interest" description="Disordered" evidence="1">
    <location>
        <begin position="396"/>
        <end position="441"/>
    </location>
</feature>
<feature type="region of interest" description="Disordered" evidence="1">
    <location>
        <begin position="453"/>
        <end position="493"/>
    </location>
</feature>
<name>A0A8H3TV39_9TREE</name>
<feature type="compositionally biased region" description="Acidic residues" evidence="1">
    <location>
        <begin position="358"/>
        <end position="368"/>
    </location>
</feature>
<feature type="compositionally biased region" description="Low complexity" evidence="1">
    <location>
        <begin position="344"/>
        <end position="353"/>
    </location>
</feature>
<feature type="region of interest" description="Disordered" evidence="1">
    <location>
        <begin position="224"/>
        <end position="282"/>
    </location>
</feature>
<feature type="region of interest" description="Disordered" evidence="1">
    <location>
        <begin position="156"/>
        <end position="180"/>
    </location>
</feature>
<dbReference type="OrthoDB" id="3366178at2759"/>
<evidence type="ECO:0000313" key="2">
    <source>
        <dbReference type="EMBL" id="GHJ87707.1"/>
    </source>
</evidence>
<evidence type="ECO:0000313" key="3">
    <source>
        <dbReference type="Proteomes" id="UP000620104"/>
    </source>
</evidence>
<proteinExistence type="predicted"/>
<dbReference type="EMBL" id="BLZA01000023">
    <property type="protein sequence ID" value="GHJ87707.1"/>
    <property type="molecule type" value="Genomic_DNA"/>
</dbReference>
<sequence>MPPQETPSTDEASLLVPPNPAVLAQQPRGSILLNRNDPTCIPPAMANASIKSSSSASSMLSNVKNAFLFGETARPRQPGPPAAVFNNRNRASSTSSNGSTTSMGSYGGMAPQSASARRRAPSPSVSFAPLPYVPNLERRRSITLGVAARSNLLKTQGGAASGMGTPSAPLTPGVTPRKDGMKGYLMMTDEEWEYYKKEKANEQSTSPPELHHLVKESGKKLWQKARSFSSSSSKSASSPNTGTKALDSPDSGSLASVSSRPSPPESLAEAQDSNLLIGPSSGRPRVGLLGRAGSYNEHALEDSSEFGSIAEEDEEALAEAEDEVRLDMIPNPYLQTNGYRPRTESASTTSESSGGDSYNDDFDEEDDPPVELPAYLKKDMGAERRHYMHEHAAIEASGGVTHSSSSGAATPTAMAHDHERHQSYAHQPLSQSPSDGHLPQNHLQHANIANHLMTLDLNSKGKGESEGDATPRVSGSPRIRPLSTTTFSSVERS</sequence>
<feature type="compositionally biased region" description="Acidic residues" evidence="1">
    <location>
        <begin position="310"/>
        <end position="324"/>
    </location>
</feature>
<feature type="compositionally biased region" description="Low complexity" evidence="1">
    <location>
        <begin position="86"/>
        <end position="129"/>
    </location>
</feature>
<feature type="region of interest" description="Disordered" evidence="1">
    <location>
        <begin position="302"/>
        <end position="368"/>
    </location>
</feature>
<feature type="compositionally biased region" description="Low complexity" evidence="1">
    <location>
        <begin position="227"/>
        <end position="238"/>
    </location>
</feature>
<dbReference type="Proteomes" id="UP000620104">
    <property type="component" value="Unassembled WGS sequence"/>
</dbReference>
<reference evidence="2" key="1">
    <citation type="submission" date="2020-07" db="EMBL/GenBank/DDBJ databases">
        <title>Draft Genome Sequence of a Deep-Sea Yeast, Naganishia (Cryptococcus) liquefaciens strain N6.</title>
        <authorList>
            <person name="Han Y.W."/>
            <person name="Kajitani R."/>
            <person name="Morimoto H."/>
            <person name="Parhat M."/>
            <person name="Tsubouchi H."/>
            <person name="Bakenova O."/>
            <person name="Ogata M."/>
            <person name="Argunhan B."/>
            <person name="Aoki R."/>
            <person name="Kajiwara S."/>
            <person name="Itoh T."/>
            <person name="Iwasaki H."/>
        </authorList>
    </citation>
    <scope>NUCLEOTIDE SEQUENCE</scope>
    <source>
        <strain evidence="2">N6</strain>
    </source>
</reference>
<comment type="caution">
    <text evidence="2">The sequence shown here is derived from an EMBL/GenBank/DDBJ whole genome shotgun (WGS) entry which is preliminary data.</text>
</comment>
<feature type="region of interest" description="Disordered" evidence="1">
    <location>
        <begin position="72"/>
        <end position="130"/>
    </location>
</feature>
<feature type="compositionally biased region" description="Polar residues" evidence="1">
    <location>
        <begin position="424"/>
        <end position="434"/>
    </location>
</feature>
<organism evidence="2 3">
    <name type="scientific">Naganishia liquefaciens</name>
    <dbReference type="NCBI Taxonomy" id="104408"/>
    <lineage>
        <taxon>Eukaryota</taxon>
        <taxon>Fungi</taxon>
        <taxon>Dikarya</taxon>
        <taxon>Basidiomycota</taxon>
        <taxon>Agaricomycotina</taxon>
        <taxon>Tremellomycetes</taxon>
        <taxon>Filobasidiales</taxon>
        <taxon>Filobasidiaceae</taxon>
        <taxon>Naganishia</taxon>
    </lineage>
</organism>
<dbReference type="AlphaFoldDB" id="A0A8H3TV39"/>
<protein>
    <submittedName>
        <fullName evidence="2">Uncharacterized protein</fullName>
    </submittedName>
</protein>
<feature type="compositionally biased region" description="Polar residues" evidence="1">
    <location>
        <begin position="482"/>
        <end position="493"/>
    </location>
</feature>
<gene>
    <name evidence="2" type="ORF">NliqN6_4109</name>
</gene>
<keyword evidence="3" id="KW-1185">Reference proteome</keyword>
<feature type="compositionally biased region" description="Polar residues" evidence="1">
    <location>
        <begin position="250"/>
        <end position="260"/>
    </location>
</feature>
<feature type="compositionally biased region" description="Polar residues" evidence="1">
    <location>
        <begin position="400"/>
        <end position="409"/>
    </location>
</feature>
<evidence type="ECO:0000256" key="1">
    <source>
        <dbReference type="SAM" id="MobiDB-lite"/>
    </source>
</evidence>